<feature type="domain" description="PAS" evidence="6">
    <location>
        <begin position="689"/>
        <end position="735"/>
    </location>
</feature>
<dbReference type="EMBL" id="CP000116">
    <property type="protein sequence ID" value="AAZ97242.1"/>
    <property type="molecule type" value="Genomic_DNA"/>
</dbReference>
<feature type="transmembrane region" description="Helical" evidence="4">
    <location>
        <begin position="106"/>
        <end position="125"/>
    </location>
</feature>
<dbReference type="PROSITE" id="PS50112">
    <property type="entry name" value="PAS"/>
    <property type="match status" value="2"/>
</dbReference>
<dbReference type="Gene3D" id="3.30.565.10">
    <property type="entry name" value="Histidine kinase-like ATPase, C-terminal domain"/>
    <property type="match status" value="1"/>
</dbReference>
<feature type="transmembrane region" description="Helical" evidence="4">
    <location>
        <begin position="261"/>
        <end position="285"/>
    </location>
</feature>
<dbReference type="SMART" id="SM00091">
    <property type="entry name" value="PAS"/>
    <property type="match status" value="3"/>
</dbReference>
<accession>Q3SJC2</accession>
<keyword evidence="2 8" id="KW-0418">Kinase</keyword>
<evidence type="ECO:0000313" key="9">
    <source>
        <dbReference type="Proteomes" id="UP000008291"/>
    </source>
</evidence>
<dbReference type="PROSITE" id="PS50109">
    <property type="entry name" value="HIS_KIN"/>
    <property type="match status" value="1"/>
</dbReference>
<evidence type="ECO:0000259" key="5">
    <source>
        <dbReference type="PROSITE" id="PS50109"/>
    </source>
</evidence>
<evidence type="ECO:0000256" key="3">
    <source>
        <dbReference type="ARBA" id="ARBA00023012"/>
    </source>
</evidence>
<dbReference type="AlphaFoldDB" id="Q3SJC2"/>
<evidence type="ECO:0000256" key="4">
    <source>
        <dbReference type="SAM" id="Phobius"/>
    </source>
</evidence>
<proteinExistence type="predicted"/>
<dbReference type="InterPro" id="IPR036890">
    <property type="entry name" value="HATPase_C_sf"/>
</dbReference>
<dbReference type="SMART" id="SM00086">
    <property type="entry name" value="PAC"/>
    <property type="match status" value="2"/>
</dbReference>
<dbReference type="InterPro" id="IPR005467">
    <property type="entry name" value="His_kinase_dom"/>
</dbReference>
<feature type="domain" description="PAC" evidence="7">
    <location>
        <begin position="634"/>
        <end position="688"/>
    </location>
</feature>
<dbReference type="NCBIfam" id="TIGR00229">
    <property type="entry name" value="sensory_box"/>
    <property type="match status" value="2"/>
</dbReference>
<dbReference type="PROSITE" id="PS50113">
    <property type="entry name" value="PAC"/>
    <property type="match status" value="2"/>
</dbReference>
<feature type="transmembrane region" description="Helical" evidence="4">
    <location>
        <begin position="188"/>
        <end position="212"/>
    </location>
</feature>
<feature type="transmembrane region" description="Helical" evidence="4">
    <location>
        <begin position="75"/>
        <end position="94"/>
    </location>
</feature>
<dbReference type="InterPro" id="IPR035965">
    <property type="entry name" value="PAS-like_dom_sf"/>
</dbReference>
<dbReference type="SMART" id="SM00387">
    <property type="entry name" value="HATPase_c"/>
    <property type="match status" value="1"/>
</dbReference>
<dbReference type="PANTHER" id="PTHR24421">
    <property type="entry name" value="NITRATE/NITRITE SENSOR PROTEIN NARX-RELATED"/>
    <property type="match status" value="1"/>
</dbReference>
<feature type="transmembrane region" description="Helical" evidence="4">
    <location>
        <begin position="155"/>
        <end position="176"/>
    </location>
</feature>
<sequence>MAARGAAGTSGAAPGSARTIRPADALYPGVLCFTSGMRCLLLVRFVSSFCLLLGAAVLFFALAGAPRDLAPLVDAVSPKSALIIVFAALTLILGELDARWARRVRVGLGAGIVVLAALTLVQQGLRLYPHLAAWPWALLLSLDVGIPAGAETFRAVNMATTAALGFALFGVALILLERLGRPVVLWTVQLLCAVCFMLALMVVMIHVMGVSFVLDGEAPAGREAGWPAAAALLLLSVGLYFGVSRHAEARAYYARYEDHKIIGVTTFLLLVTAVGAGLAGAGILLRQSYEVSQQTLKQTQASKAILFHDTLIAAQNQALRVARLVGELEGSHLRSLFLGLNDSRTATDGAQKNYELAALEIIEPDLGRTVALGEIGGETARVALREPANTWLVRRGAWLLESHIPIARAGGFTGTLVTHIRLHRVEQLLEQARGLGQTGALVVCAPRDATSMQCLPSRQNPQHGRVMLQRVGPPLPMARALAGEEGIAVAYDNFGVNVISAYGPIGSTGLGMAQKIATAELYAPLRERLGLVVASVLGLTLVGAALLWRLVHPLTSRLLETRAYLQGLTNSVPEAVITTDEGGGIKTCNPATTALFGYLEPELQARKIGALFAPTSAVAERADELIDSSGRMRSTGKVALERLGSRKDGTSFPVELTVTPFNLEGKRRFVAVVRDVSARQAAEEALHRSEEMFRALVDNAPDVIIRIDRGHRRLYANPAFETITGLARHAVIGKTHEESGMAALVSLDWYGTVDEVSETGQDKVVDFTLHGPAGPRFLQVRFVPERARDGSVQSVLALGRDVTVAKQAEAVLRESENRLRRITGHVPGMVFQLVSAPGAEPTFSYVSEGASALCGLASETVLADAPRFLDLIFDEDRPLFEQSMAQSARGLYPWSWEGRIRAGSLGETWVSLRATPTLLLDGGVVWDGIILNVTQTKLNELELRQSRESLRLLTAHREAVREDERKHIAREIHDELGQLLTALRMEVSAVGMAFGRDNPELDEKVRSMKTVINQTIQTVRQVATSLRPAALDLGLETAIDWLASEFCKRNAVECAVAIPGEIALDEVRATALFRILQETLTNIARHAGATSVSIKLKTTGEEICLKVTDNGRGFDPEEAKQGGSFGLKGIAERVLILGGTMTIKSAPGQGAELAVCIPAADPASGGVQ</sequence>
<feature type="transmembrane region" description="Helical" evidence="4">
    <location>
        <begin position="224"/>
        <end position="241"/>
    </location>
</feature>
<organism evidence="8 9">
    <name type="scientific">Thiobacillus denitrificans (strain ATCC 25259 / T1)</name>
    <dbReference type="NCBI Taxonomy" id="292415"/>
    <lineage>
        <taxon>Bacteria</taxon>
        <taxon>Pseudomonadati</taxon>
        <taxon>Pseudomonadota</taxon>
        <taxon>Betaproteobacteria</taxon>
        <taxon>Nitrosomonadales</taxon>
        <taxon>Thiobacillaceae</taxon>
        <taxon>Thiobacillus</taxon>
    </lineage>
</organism>
<evidence type="ECO:0000259" key="6">
    <source>
        <dbReference type="PROSITE" id="PS50112"/>
    </source>
</evidence>
<dbReference type="HOGENOM" id="CLU_274394_0_0_4"/>
<feature type="domain" description="PAS" evidence="6">
    <location>
        <begin position="561"/>
        <end position="614"/>
    </location>
</feature>
<dbReference type="Pfam" id="PF13426">
    <property type="entry name" value="PAS_9"/>
    <property type="match status" value="1"/>
</dbReference>
<dbReference type="eggNOG" id="COG4585">
    <property type="taxonomic scope" value="Bacteria"/>
</dbReference>
<keyword evidence="3" id="KW-0902">Two-component regulatory system</keyword>
<dbReference type="GO" id="GO:0016020">
    <property type="term" value="C:membrane"/>
    <property type="evidence" value="ECO:0007669"/>
    <property type="project" value="InterPro"/>
</dbReference>
<keyword evidence="1" id="KW-0808">Transferase</keyword>
<feature type="domain" description="PAC" evidence="7">
    <location>
        <begin position="758"/>
        <end position="814"/>
    </location>
</feature>
<dbReference type="GO" id="GO:0000155">
    <property type="term" value="F:phosphorelay sensor kinase activity"/>
    <property type="evidence" value="ECO:0007669"/>
    <property type="project" value="InterPro"/>
</dbReference>
<dbReference type="Gene3D" id="3.30.450.20">
    <property type="entry name" value="PAS domain"/>
    <property type="match status" value="3"/>
</dbReference>
<dbReference type="STRING" id="292415.Tbd_1289"/>
<keyword evidence="4" id="KW-1133">Transmembrane helix</keyword>
<keyword evidence="9" id="KW-1185">Reference proteome</keyword>
<feature type="transmembrane region" description="Helical" evidence="4">
    <location>
        <begin position="41"/>
        <end position="63"/>
    </location>
</feature>
<dbReference type="GO" id="GO:0046983">
    <property type="term" value="F:protein dimerization activity"/>
    <property type="evidence" value="ECO:0007669"/>
    <property type="project" value="InterPro"/>
</dbReference>
<dbReference type="Gene3D" id="1.20.5.1930">
    <property type="match status" value="1"/>
</dbReference>
<dbReference type="InterPro" id="IPR001610">
    <property type="entry name" value="PAC"/>
</dbReference>
<reference evidence="8 9" key="1">
    <citation type="journal article" date="2006" name="J. Bacteriol.">
        <title>The genome sequence of the obligately chemolithoautotrophic, facultatively anaerobic bacterium Thiobacillus denitrificans.</title>
        <authorList>
            <person name="Beller H.R."/>
            <person name="Chain P.S."/>
            <person name="Letain T.E."/>
            <person name="Chakicherla A."/>
            <person name="Larimer F.W."/>
            <person name="Richardson P.M."/>
            <person name="Coleman M.A."/>
            <person name="Wood A.P."/>
            <person name="Kelly D.P."/>
        </authorList>
    </citation>
    <scope>NUCLEOTIDE SEQUENCE [LARGE SCALE GENOMIC DNA]</scope>
    <source>
        <strain evidence="8 9">ATCC 25259</strain>
    </source>
</reference>
<dbReference type="CDD" id="cd00130">
    <property type="entry name" value="PAS"/>
    <property type="match status" value="3"/>
</dbReference>
<dbReference type="Pfam" id="PF08448">
    <property type="entry name" value="PAS_4"/>
    <property type="match status" value="1"/>
</dbReference>
<evidence type="ECO:0000313" key="8">
    <source>
        <dbReference type="EMBL" id="AAZ97242.1"/>
    </source>
</evidence>
<dbReference type="Pfam" id="PF07730">
    <property type="entry name" value="HisKA_3"/>
    <property type="match status" value="1"/>
</dbReference>
<dbReference type="InterPro" id="IPR011712">
    <property type="entry name" value="Sig_transdc_His_kin_sub3_dim/P"/>
</dbReference>
<evidence type="ECO:0000256" key="2">
    <source>
        <dbReference type="ARBA" id="ARBA00022777"/>
    </source>
</evidence>
<dbReference type="InterPro" id="IPR013656">
    <property type="entry name" value="PAS_4"/>
</dbReference>
<dbReference type="PANTHER" id="PTHR24421:SF59">
    <property type="entry name" value="OXYGEN SENSOR HISTIDINE KINASE NREB"/>
    <property type="match status" value="1"/>
</dbReference>
<name>Q3SJC2_THIDA</name>
<keyword evidence="4" id="KW-0812">Transmembrane</keyword>
<dbReference type="InterPro" id="IPR000700">
    <property type="entry name" value="PAS-assoc_C"/>
</dbReference>
<feature type="domain" description="Histidine kinase" evidence="5">
    <location>
        <begin position="967"/>
        <end position="1161"/>
    </location>
</feature>
<dbReference type="InterPro" id="IPR050482">
    <property type="entry name" value="Sensor_HK_TwoCompSys"/>
</dbReference>
<evidence type="ECO:0000256" key="1">
    <source>
        <dbReference type="ARBA" id="ARBA00022679"/>
    </source>
</evidence>
<dbReference type="Proteomes" id="UP000008291">
    <property type="component" value="Chromosome"/>
</dbReference>
<dbReference type="SUPFAM" id="SSF55874">
    <property type="entry name" value="ATPase domain of HSP90 chaperone/DNA topoisomerase II/histidine kinase"/>
    <property type="match status" value="1"/>
</dbReference>
<dbReference type="InterPro" id="IPR003594">
    <property type="entry name" value="HATPase_dom"/>
</dbReference>
<evidence type="ECO:0000259" key="7">
    <source>
        <dbReference type="PROSITE" id="PS50113"/>
    </source>
</evidence>
<dbReference type="CDD" id="cd16917">
    <property type="entry name" value="HATPase_UhpB-NarQ-NarX-like"/>
    <property type="match status" value="1"/>
</dbReference>
<dbReference type="SUPFAM" id="SSF55785">
    <property type="entry name" value="PYP-like sensor domain (PAS domain)"/>
    <property type="match status" value="3"/>
</dbReference>
<dbReference type="KEGG" id="tbd:Tbd_1289"/>
<keyword evidence="4" id="KW-0472">Membrane</keyword>
<protein>
    <submittedName>
        <fullName evidence="8">Multi-sensor Signal Transduction Histidine Kinase</fullName>
    </submittedName>
</protein>
<dbReference type="Pfam" id="PF02518">
    <property type="entry name" value="HATPase_c"/>
    <property type="match status" value="1"/>
</dbReference>
<gene>
    <name evidence="8" type="ordered locus">Tbd_1289</name>
</gene>
<dbReference type="InterPro" id="IPR000014">
    <property type="entry name" value="PAS"/>
</dbReference>
<dbReference type="eggNOG" id="COG3852">
    <property type="taxonomic scope" value="Bacteria"/>
</dbReference>